<protein>
    <submittedName>
        <fullName evidence="2">Uncharacterized protein</fullName>
    </submittedName>
</protein>
<name>A0A4Z2IBY6_9TELE</name>
<organism evidence="2 3">
    <name type="scientific">Liparis tanakae</name>
    <name type="common">Tanaka's snailfish</name>
    <dbReference type="NCBI Taxonomy" id="230148"/>
    <lineage>
        <taxon>Eukaryota</taxon>
        <taxon>Metazoa</taxon>
        <taxon>Chordata</taxon>
        <taxon>Craniata</taxon>
        <taxon>Vertebrata</taxon>
        <taxon>Euteleostomi</taxon>
        <taxon>Actinopterygii</taxon>
        <taxon>Neopterygii</taxon>
        <taxon>Teleostei</taxon>
        <taxon>Neoteleostei</taxon>
        <taxon>Acanthomorphata</taxon>
        <taxon>Eupercaria</taxon>
        <taxon>Perciformes</taxon>
        <taxon>Cottioidei</taxon>
        <taxon>Cottales</taxon>
        <taxon>Liparidae</taxon>
        <taxon>Liparis</taxon>
    </lineage>
</organism>
<dbReference type="Proteomes" id="UP000314294">
    <property type="component" value="Unassembled WGS sequence"/>
</dbReference>
<reference evidence="2 3" key="1">
    <citation type="submission" date="2019-03" db="EMBL/GenBank/DDBJ databases">
        <title>First draft genome of Liparis tanakae, snailfish: a comprehensive survey of snailfish specific genes.</title>
        <authorList>
            <person name="Kim W."/>
            <person name="Song I."/>
            <person name="Jeong J.-H."/>
            <person name="Kim D."/>
            <person name="Kim S."/>
            <person name="Ryu S."/>
            <person name="Song J.Y."/>
            <person name="Lee S.K."/>
        </authorList>
    </citation>
    <scope>NUCLEOTIDE SEQUENCE [LARGE SCALE GENOMIC DNA]</scope>
    <source>
        <tissue evidence="2">Muscle</tissue>
    </source>
</reference>
<evidence type="ECO:0000313" key="3">
    <source>
        <dbReference type="Proteomes" id="UP000314294"/>
    </source>
</evidence>
<comment type="caution">
    <text evidence="2">The sequence shown here is derived from an EMBL/GenBank/DDBJ whole genome shotgun (WGS) entry which is preliminary data.</text>
</comment>
<dbReference type="EMBL" id="SRLO01000108">
    <property type="protein sequence ID" value="TNN74965.1"/>
    <property type="molecule type" value="Genomic_DNA"/>
</dbReference>
<sequence length="75" mass="7954">MAGGGESVPGPAQQAQKNSQRKMCLSEMYTREGGGCEEAKSQHLLSHCGAVSHENWPTMGLVTCFTLCVGGAWPE</sequence>
<accession>A0A4Z2IBY6</accession>
<evidence type="ECO:0000256" key="1">
    <source>
        <dbReference type="SAM" id="MobiDB-lite"/>
    </source>
</evidence>
<dbReference type="AlphaFoldDB" id="A0A4Z2IBY6"/>
<gene>
    <name evidence="2" type="ORF">EYF80_014710</name>
</gene>
<keyword evidence="3" id="KW-1185">Reference proteome</keyword>
<proteinExistence type="predicted"/>
<evidence type="ECO:0000313" key="2">
    <source>
        <dbReference type="EMBL" id="TNN74965.1"/>
    </source>
</evidence>
<feature type="region of interest" description="Disordered" evidence="1">
    <location>
        <begin position="1"/>
        <end position="22"/>
    </location>
</feature>